<sequence>MIKENAIRSIPLKVDPSSGEFLEYLARYYFILPYCKGRVLDLGCGFGYGTKLVAKAKKKVITELRGMDFNKEAVELAHKYHYHPLLSFQLINPNNCLLDNKDLYNTIVSLELFSVIQNHKEFLTTIYHSLHPGGMLILSIPLKTKKKQPQKSHDHLFGLTEKEIYDLLYNDGLGIAFIQVEIYFQRGVVIEKNKQDNMAYPKAIVVARKDTAIL</sequence>
<dbReference type="InterPro" id="IPR029063">
    <property type="entry name" value="SAM-dependent_MTases_sf"/>
</dbReference>
<organism evidence="1 2">
    <name type="scientific">Evansella alkalicola</name>
    <dbReference type="NCBI Taxonomy" id="745819"/>
    <lineage>
        <taxon>Bacteria</taxon>
        <taxon>Bacillati</taxon>
        <taxon>Bacillota</taxon>
        <taxon>Bacilli</taxon>
        <taxon>Bacillales</taxon>
        <taxon>Bacillaceae</taxon>
        <taxon>Evansella</taxon>
    </lineage>
</organism>
<dbReference type="SUPFAM" id="SSF53335">
    <property type="entry name" value="S-adenosyl-L-methionine-dependent methyltransferases"/>
    <property type="match status" value="1"/>
</dbReference>
<dbReference type="Pfam" id="PF13489">
    <property type="entry name" value="Methyltransf_23"/>
    <property type="match status" value="1"/>
</dbReference>
<comment type="caution">
    <text evidence="1">The sequence shown here is derived from an EMBL/GenBank/DDBJ whole genome shotgun (WGS) entry which is preliminary data.</text>
</comment>
<dbReference type="CDD" id="cd02440">
    <property type="entry name" value="AdoMet_MTases"/>
    <property type="match status" value="1"/>
</dbReference>
<dbReference type="Proteomes" id="UP000790580">
    <property type="component" value="Unassembled WGS sequence"/>
</dbReference>
<dbReference type="GO" id="GO:0032259">
    <property type="term" value="P:methylation"/>
    <property type="evidence" value="ECO:0007669"/>
    <property type="project" value="UniProtKB-KW"/>
</dbReference>
<dbReference type="GO" id="GO:0008168">
    <property type="term" value="F:methyltransferase activity"/>
    <property type="evidence" value="ECO:0007669"/>
    <property type="project" value="UniProtKB-KW"/>
</dbReference>
<keyword evidence="1" id="KW-0489">Methyltransferase</keyword>
<dbReference type="PANTHER" id="PTHR43861">
    <property type="entry name" value="TRANS-ACONITATE 2-METHYLTRANSFERASE-RELATED"/>
    <property type="match status" value="1"/>
</dbReference>
<dbReference type="Gene3D" id="3.40.50.150">
    <property type="entry name" value="Vaccinia Virus protein VP39"/>
    <property type="match status" value="1"/>
</dbReference>
<protein>
    <submittedName>
        <fullName evidence="1">Class I SAM-dependent methyltransferase</fullName>
    </submittedName>
</protein>
<keyword evidence="1" id="KW-0808">Transferase</keyword>
<keyword evidence="2" id="KW-1185">Reference proteome</keyword>
<name>A0ABS6JRZ4_9BACI</name>
<proteinExistence type="predicted"/>
<dbReference type="PANTHER" id="PTHR43861:SF6">
    <property type="entry name" value="METHYLTRANSFERASE TYPE 11"/>
    <property type="match status" value="1"/>
</dbReference>
<accession>A0ABS6JRZ4</accession>
<gene>
    <name evidence="1" type="ORF">KS407_07735</name>
</gene>
<evidence type="ECO:0000313" key="2">
    <source>
        <dbReference type="Proteomes" id="UP000790580"/>
    </source>
</evidence>
<dbReference type="EMBL" id="JAHQCR010000034">
    <property type="protein sequence ID" value="MBU9721337.1"/>
    <property type="molecule type" value="Genomic_DNA"/>
</dbReference>
<evidence type="ECO:0000313" key="1">
    <source>
        <dbReference type="EMBL" id="MBU9721337.1"/>
    </source>
</evidence>
<reference evidence="1 2" key="1">
    <citation type="submission" date="2021-06" db="EMBL/GenBank/DDBJ databases">
        <title>Bacillus sp. RD4P76, an endophyte from a halophyte.</title>
        <authorList>
            <person name="Sun J.-Q."/>
        </authorList>
    </citation>
    <scope>NUCLEOTIDE SEQUENCE [LARGE SCALE GENOMIC DNA]</scope>
    <source>
        <strain evidence="1 2">JCM 17098</strain>
    </source>
</reference>
<dbReference type="RefSeq" id="WP_176371399.1">
    <property type="nucleotide sequence ID" value="NZ_JAHQCR010000034.1"/>
</dbReference>